<proteinExistence type="predicted"/>
<keyword evidence="1" id="KW-0812">Transmembrane</keyword>
<dbReference type="Proteomes" id="UP000642094">
    <property type="component" value="Unassembled WGS sequence"/>
</dbReference>
<gene>
    <name evidence="2" type="ORF">H6F41_15745</name>
</gene>
<keyword evidence="1" id="KW-0472">Membrane</keyword>
<protein>
    <submittedName>
        <fullName evidence="2">Uncharacterized protein</fullName>
    </submittedName>
</protein>
<dbReference type="RefSeq" id="WP_190404411.1">
    <property type="nucleotide sequence ID" value="NZ_JACJQB010000043.1"/>
</dbReference>
<sequence length="194" mass="22273">MNLESCNTWQCVNSFAPWISALGTTAISGLALWLSVRDKIIRLDSRLSIVQIPGEDPKVLDRWAYMISFINVGARPVTINNFEWRLKSYPFGKIQIKVTFPHMDQRFSLLCTKFPAKLTDGEQGQVLHPIDFFKRIDKSADFLFAENAFITFYRISTFNIFITTSVGETKKVKIARGLRNEIWKQYKGISPISI</sequence>
<evidence type="ECO:0000256" key="1">
    <source>
        <dbReference type="SAM" id="Phobius"/>
    </source>
</evidence>
<comment type="caution">
    <text evidence="2">The sequence shown here is derived from an EMBL/GenBank/DDBJ whole genome shotgun (WGS) entry which is preliminary data.</text>
</comment>
<evidence type="ECO:0000313" key="2">
    <source>
        <dbReference type="EMBL" id="MBD2189586.1"/>
    </source>
</evidence>
<evidence type="ECO:0000313" key="3">
    <source>
        <dbReference type="Proteomes" id="UP000642094"/>
    </source>
</evidence>
<accession>A0ABR8A207</accession>
<reference evidence="2 3" key="1">
    <citation type="journal article" date="2020" name="ISME J.">
        <title>Comparative genomics reveals insights into cyanobacterial evolution and habitat adaptation.</title>
        <authorList>
            <person name="Chen M.Y."/>
            <person name="Teng W.K."/>
            <person name="Zhao L."/>
            <person name="Hu C.X."/>
            <person name="Zhou Y.K."/>
            <person name="Han B.P."/>
            <person name="Song L.R."/>
            <person name="Shu W.S."/>
        </authorList>
    </citation>
    <scope>NUCLEOTIDE SEQUENCE [LARGE SCALE GENOMIC DNA]</scope>
    <source>
        <strain evidence="2 3">FACHB-723</strain>
    </source>
</reference>
<keyword evidence="3" id="KW-1185">Reference proteome</keyword>
<dbReference type="EMBL" id="JACJQB010000043">
    <property type="protein sequence ID" value="MBD2189586.1"/>
    <property type="molecule type" value="Genomic_DNA"/>
</dbReference>
<keyword evidence="1" id="KW-1133">Transmembrane helix</keyword>
<feature type="transmembrane region" description="Helical" evidence="1">
    <location>
        <begin position="15"/>
        <end position="36"/>
    </location>
</feature>
<organism evidence="2 3">
    <name type="scientific">Pseudanabaena mucicola FACHB-723</name>
    <dbReference type="NCBI Taxonomy" id="2692860"/>
    <lineage>
        <taxon>Bacteria</taxon>
        <taxon>Bacillati</taxon>
        <taxon>Cyanobacteriota</taxon>
        <taxon>Cyanophyceae</taxon>
        <taxon>Pseudanabaenales</taxon>
        <taxon>Pseudanabaenaceae</taxon>
        <taxon>Pseudanabaena</taxon>
    </lineage>
</organism>
<name>A0ABR8A207_9CYAN</name>